<dbReference type="OrthoDB" id="7433208at2"/>
<dbReference type="Gene3D" id="2.40.70.10">
    <property type="entry name" value="Acid Proteases"/>
    <property type="match status" value="1"/>
</dbReference>
<dbReference type="RefSeq" id="WP_106480412.1">
    <property type="nucleotide sequence ID" value="NZ_CP032819.1"/>
</dbReference>
<accession>A0A3Q9IQF4</accession>
<dbReference type="Pfam" id="PF13650">
    <property type="entry name" value="Asp_protease_2"/>
    <property type="match status" value="1"/>
</dbReference>
<dbReference type="CDD" id="cd05483">
    <property type="entry name" value="retropepsin_like_bacteria"/>
    <property type="match status" value="1"/>
</dbReference>
<dbReference type="EMBL" id="CP032819">
    <property type="protein sequence ID" value="AZS29674.1"/>
    <property type="molecule type" value="Genomic_DNA"/>
</dbReference>
<dbReference type="InterPro" id="IPR021109">
    <property type="entry name" value="Peptidase_aspartic_dom_sf"/>
</dbReference>
<dbReference type="InterPro" id="IPR034122">
    <property type="entry name" value="Retropepsin-like_bacterial"/>
</dbReference>
<protein>
    <recommendedName>
        <fullName evidence="3">Clan AA aspartic protease</fullName>
    </recommendedName>
</protein>
<dbReference type="KEGG" id="buy:D8S85_09030"/>
<evidence type="ECO:0000313" key="1">
    <source>
        <dbReference type="EMBL" id="AZS29674.1"/>
    </source>
</evidence>
<dbReference type="AlphaFoldDB" id="A0A3Q9IQF4"/>
<dbReference type="Proteomes" id="UP000270673">
    <property type="component" value="Chromosome"/>
</dbReference>
<keyword evidence="2" id="KW-1185">Reference proteome</keyword>
<dbReference type="GO" id="GO:0004190">
    <property type="term" value="F:aspartic-type endopeptidase activity"/>
    <property type="evidence" value="ECO:0007669"/>
    <property type="project" value="InterPro"/>
</dbReference>
<dbReference type="SUPFAM" id="SSF50630">
    <property type="entry name" value="Acid proteases"/>
    <property type="match status" value="1"/>
</dbReference>
<evidence type="ECO:0000313" key="2">
    <source>
        <dbReference type="Proteomes" id="UP000270673"/>
    </source>
</evidence>
<reference evidence="1 2" key="1">
    <citation type="submission" date="2018-10" db="EMBL/GenBank/DDBJ databases">
        <title>Butyricimonas faecalis sp. nov., isolated from human faeces and emended description of the genus Butyricimonas.</title>
        <authorList>
            <person name="Le Roy T."/>
            <person name="Van der Smissen P."/>
            <person name="Paquot A."/>
            <person name="Delzenne N."/>
            <person name="Muccioli G."/>
            <person name="Collet J.-F."/>
            <person name="Cani P.D."/>
        </authorList>
    </citation>
    <scope>NUCLEOTIDE SEQUENCE [LARGE SCALE GENOMIC DNA]</scope>
    <source>
        <strain evidence="1 2">H184</strain>
    </source>
</reference>
<name>A0A3Q9IQF4_9BACT</name>
<dbReference type="GO" id="GO:0006508">
    <property type="term" value="P:proteolysis"/>
    <property type="evidence" value="ECO:0007669"/>
    <property type="project" value="InterPro"/>
</dbReference>
<proteinExistence type="predicted"/>
<evidence type="ECO:0008006" key="3">
    <source>
        <dbReference type="Google" id="ProtNLM"/>
    </source>
</evidence>
<dbReference type="InterPro" id="IPR001969">
    <property type="entry name" value="Aspartic_peptidase_AS"/>
</dbReference>
<dbReference type="PROSITE" id="PS00141">
    <property type="entry name" value="ASP_PROTEASE"/>
    <property type="match status" value="1"/>
</dbReference>
<sequence>MEIKIPIEIVELEDNSFHIIVSLQIGSIEGDFIIDTGASVTVIDKLTPFTYEPLDDVSEINSGGVCGEINEVQLVNITALQIGNHTIENVHAAVIDLQYVNSLYDKHLQRRIAGLLGSDFLVRHEAVIDYGNKALTLKVSA</sequence>
<organism evidence="1 2">
    <name type="scientific">Butyricimonas faecalis</name>
    <dbReference type="NCBI Taxonomy" id="2093856"/>
    <lineage>
        <taxon>Bacteria</taxon>
        <taxon>Pseudomonadati</taxon>
        <taxon>Bacteroidota</taxon>
        <taxon>Bacteroidia</taxon>
        <taxon>Bacteroidales</taxon>
        <taxon>Odoribacteraceae</taxon>
        <taxon>Butyricimonas</taxon>
    </lineage>
</organism>
<gene>
    <name evidence="1" type="ORF">D8S85_09030</name>
</gene>